<dbReference type="Pfam" id="PF14044">
    <property type="entry name" value="NETI"/>
    <property type="match status" value="1"/>
</dbReference>
<evidence type="ECO:0000313" key="1">
    <source>
        <dbReference type="EMBL" id="SKB04699.1"/>
    </source>
</evidence>
<name>A0A1T4YSD9_9BACL</name>
<keyword evidence="2" id="KW-1185">Reference proteome</keyword>
<accession>A0A1T4YSD9</accession>
<dbReference type="InterPro" id="IPR025930">
    <property type="entry name" value="NETI"/>
</dbReference>
<sequence>MSTKKIWFDKQDDETLEQCVERIQGLGYSVVARREKPLFEQVGEEYIPIKQQTQFQGVKNS</sequence>
<gene>
    <name evidence="1" type="ORF">SAMN04244570_3502</name>
</gene>
<dbReference type="EMBL" id="FUYJ01000008">
    <property type="protein sequence ID" value="SKB04699.1"/>
    <property type="molecule type" value="Genomic_DNA"/>
</dbReference>
<dbReference type="RefSeq" id="WP_009498638.1">
    <property type="nucleotide sequence ID" value="NZ_FUYJ01000008.1"/>
</dbReference>
<reference evidence="2" key="1">
    <citation type="submission" date="2017-02" db="EMBL/GenBank/DDBJ databases">
        <authorList>
            <person name="Varghese N."/>
            <person name="Submissions S."/>
        </authorList>
    </citation>
    <scope>NUCLEOTIDE SEQUENCE [LARGE SCALE GENOMIC DNA]</scope>
    <source>
        <strain evidence="2">DSM 23966</strain>
    </source>
</reference>
<proteinExistence type="predicted"/>
<organism evidence="1 2">
    <name type="scientific">Sporosarcina newyorkensis</name>
    <dbReference type="NCBI Taxonomy" id="759851"/>
    <lineage>
        <taxon>Bacteria</taxon>
        <taxon>Bacillati</taxon>
        <taxon>Bacillota</taxon>
        <taxon>Bacilli</taxon>
        <taxon>Bacillales</taxon>
        <taxon>Caryophanaceae</taxon>
        <taxon>Sporosarcina</taxon>
    </lineage>
</organism>
<dbReference type="AlphaFoldDB" id="A0A1T4YSD9"/>
<dbReference type="Proteomes" id="UP000190042">
    <property type="component" value="Unassembled WGS sequence"/>
</dbReference>
<protein>
    <submittedName>
        <fullName evidence="1">NETI protein</fullName>
    </submittedName>
</protein>
<evidence type="ECO:0000313" key="2">
    <source>
        <dbReference type="Proteomes" id="UP000190042"/>
    </source>
</evidence>